<name>S3C6Q2_OPHP1</name>
<feature type="region of interest" description="Disordered" evidence="1">
    <location>
        <begin position="147"/>
        <end position="176"/>
    </location>
</feature>
<protein>
    <submittedName>
        <fullName evidence="3">Uncharacterized protein</fullName>
    </submittedName>
</protein>
<dbReference type="OrthoDB" id="3945612at2759"/>
<evidence type="ECO:0000256" key="2">
    <source>
        <dbReference type="SAM" id="Phobius"/>
    </source>
</evidence>
<feature type="compositionally biased region" description="Low complexity" evidence="1">
    <location>
        <begin position="285"/>
        <end position="296"/>
    </location>
</feature>
<dbReference type="STRING" id="1262450.S3C6Q2"/>
<gene>
    <name evidence="3" type="ORF">F503_00303</name>
</gene>
<dbReference type="HOGENOM" id="CLU_070371_0_0_1"/>
<accession>S3C6Q2</accession>
<dbReference type="eggNOG" id="ENOG502SD8Y">
    <property type="taxonomic scope" value="Eukaryota"/>
</dbReference>
<feature type="transmembrane region" description="Helical" evidence="2">
    <location>
        <begin position="182"/>
        <end position="205"/>
    </location>
</feature>
<evidence type="ECO:0000313" key="3">
    <source>
        <dbReference type="EMBL" id="EPE07581.1"/>
    </source>
</evidence>
<dbReference type="VEuPathDB" id="FungiDB:F503_00303"/>
<evidence type="ECO:0000313" key="4">
    <source>
        <dbReference type="Proteomes" id="UP000016923"/>
    </source>
</evidence>
<feature type="compositionally biased region" description="Low complexity" evidence="1">
    <location>
        <begin position="155"/>
        <end position="169"/>
    </location>
</feature>
<dbReference type="Proteomes" id="UP000016923">
    <property type="component" value="Unassembled WGS sequence"/>
</dbReference>
<dbReference type="AlphaFoldDB" id="S3C6Q2"/>
<sequence length="314" mass="32502">MTDYFNDYYFTSNRSDYTCPGFGDSACPPPKACARDPNTGRRYCCDYQHPPYKGVCWALAKKCASDGSTVDCGTGDDTWCCIDGREKCTERTGQINVCWSTSRDTLNNITTDVLNDTYSSLSSAKPSATTWAFTPISLVALTNPAITQTQTPNPDASSTGSSVPSTTPTDDSDAGTSLGGGAIAGVVVGALGGVALLGLGVFMLWKRQKRRQAYASVSPTSASAPIYAANGPHDKTGGDYSDSYAQSSPAPPTELQGDYVVPQELPGSWGAGLHGELSATSPAVSSFGTSTAAGGSPHSGGATAVSNDKGYGQQ</sequence>
<proteinExistence type="predicted"/>
<organism evidence="3 4">
    <name type="scientific">Ophiostoma piceae (strain UAMH 11346)</name>
    <name type="common">Sap stain fungus</name>
    <dbReference type="NCBI Taxonomy" id="1262450"/>
    <lineage>
        <taxon>Eukaryota</taxon>
        <taxon>Fungi</taxon>
        <taxon>Dikarya</taxon>
        <taxon>Ascomycota</taxon>
        <taxon>Pezizomycotina</taxon>
        <taxon>Sordariomycetes</taxon>
        <taxon>Sordariomycetidae</taxon>
        <taxon>Ophiostomatales</taxon>
        <taxon>Ophiostomataceae</taxon>
        <taxon>Ophiostoma</taxon>
    </lineage>
</organism>
<evidence type="ECO:0000256" key="1">
    <source>
        <dbReference type="SAM" id="MobiDB-lite"/>
    </source>
</evidence>
<keyword evidence="2" id="KW-0812">Transmembrane</keyword>
<keyword evidence="2" id="KW-0472">Membrane</keyword>
<dbReference type="EMBL" id="KE148150">
    <property type="protein sequence ID" value="EPE07581.1"/>
    <property type="molecule type" value="Genomic_DNA"/>
</dbReference>
<keyword evidence="4" id="KW-1185">Reference proteome</keyword>
<reference evidence="3 4" key="1">
    <citation type="journal article" date="2013" name="BMC Genomics">
        <title>The genome and transcriptome of the pine saprophyte Ophiostoma piceae, and a comparison with the bark beetle-associated pine pathogen Grosmannia clavigera.</title>
        <authorList>
            <person name="Haridas S."/>
            <person name="Wang Y."/>
            <person name="Lim L."/>
            <person name="Massoumi Alamouti S."/>
            <person name="Jackman S."/>
            <person name="Docking R."/>
            <person name="Robertson G."/>
            <person name="Birol I."/>
            <person name="Bohlmann J."/>
            <person name="Breuil C."/>
        </authorList>
    </citation>
    <scope>NUCLEOTIDE SEQUENCE [LARGE SCALE GENOMIC DNA]</scope>
    <source>
        <strain evidence="3 4">UAMH 11346</strain>
    </source>
</reference>
<feature type="region of interest" description="Disordered" evidence="1">
    <location>
        <begin position="223"/>
        <end position="314"/>
    </location>
</feature>
<keyword evidence="2" id="KW-1133">Transmembrane helix</keyword>
<dbReference type="OMA" id="DYCCHEA"/>